<reference evidence="1" key="1">
    <citation type="submission" date="2021-05" db="EMBL/GenBank/DDBJ databases">
        <title>Diversity, taxonomy and evolution of archaeal viruses of the class Caudoviricetes.</title>
        <authorList>
            <person name="Liu Y."/>
            <person name="Demina T.A."/>
            <person name="Roux S."/>
            <person name="Aiewsakun P."/>
            <person name="Kazlauskas D."/>
            <person name="Simmonds P."/>
            <person name="Prangishvili D."/>
            <person name="Oksanen H.M."/>
            <person name="Krupovic M."/>
        </authorList>
    </citation>
    <scope>NUCLEOTIDE SEQUENCE</scope>
    <source>
        <strain evidence="1">HATV-3/30</strain>
    </source>
</reference>
<keyword evidence="2" id="KW-1185">Reference proteome</keyword>
<dbReference type="InterPro" id="IPR046227">
    <property type="entry name" value="DUF6260"/>
</dbReference>
<evidence type="ECO:0000313" key="2">
    <source>
        <dbReference type="Proteomes" id="UP000827845"/>
    </source>
</evidence>
<dbReference type="EMBL" id="MZ334527">
    <property type="protein sequence ID" value="UBF23367.1"/>
    <property type="molecule type" value="Genomic_DNA"/>
</dbReference>
<organism evidence="1 2">
    <name type="scientific">Haloarcula tailed virus 3</name>
    <dbReference type="NCBI Taxonomy" id="2877990"/>
    <lineage>
        <taxon>Viruses</taxon>
        <taxon>Duplodnaviria</taxon>
        <taxon>Heunggongvirae</taxon>
        <taxon>Uroviricota</taxon>
        <taxon>Caudoviricetes</taxon>
        <taxon>Kirjokansivirales</taxon>
        <taxon>Pyrstoviridae</taxon>
        <taxon>Hatrivirus</taxon>
        <taxon>Hatrivirus caudatum</taxon>
        <taxon>Hatrivirus HATV3</taxon>
    </lineage>
</organism>
<dbReference type="Proteomes" id="UP000827845">
    <property type="component" value="Segment"/>
</dbReference>
<sequence length="409" mass="45068">MSDITANIGAVDDVGLPADRLFALTANEESPTGNALVSGGQQAQIQAIRQNAAQQAAQQWGKDVGQWVANSFQTLDSAVMRGYRKGGSAAQTDTSQIVGMSANDSLLDFEEHEERSEEVLQEVRTNLTMMESVMAAGFIRSTSLARTEYIKQRSDRWSNTGEISMDGRAESTPDQRAKERYGVPIPIVHVDYSIGAREQQQSMNFGESIDDEQAEEAGRILRETEENLFLDGWGPTVPDSQGNNLDLHGVRDSAVSITGTASGDWGTPSNVLDTIDKILNNLETQTAENDRGPDPVEQGMWLWYHPNQRSDLRAADPRGDGNMSLMSRIERDYPYIDMQAAGELDDGELVAVVQDERFLRILTAQAPTNMSEEVDMGLATKYKTMASRIPFFQKTYSDIKGSLYFTGAD</sequence>
<name>A0AAE8XZT0_9CAUD</name>
<accession>A0AAE8XZT0</accession>
<gene>
    <name evidence="1" type="ORF">HATV-3_gp17</name>
</gene>
<dbReference type="Gene3D" id="3.30.2400.30">
    <property type="match status" value="1"/>
</dbReference>
<dbReference type="Pfam" id="PF19774">
    <property type="entry name" value="DUF6260"/>
    <property type="match status" value="1"/>
</dbReference>
<proteinExistence type="predicted"/>
<evidence type="ECO:0000313" key="1">
    <source>
        <dbReference type="EMBL" id="UBF23367.1"/>
    </source>
</evidence>
<protein>
    <submittedName>
        <fullName evidence="1">Major capsid protein</fullName>
    </submittedName>
</protein>